<dbReference type="PANTHER" id="PTHR12582">
    <property type="entry name" value="NETRIN RECEPTOR UNC5"/>
    <property type="match status" value="1"/>
</dbReference>
<keyword evidence="8 9" id="KW-0393">Immunoglobulin domain</keyword>
<comment type="caution">
    <text evidence="12">The sequence shown here is derived from an EMBL/GenBank/DDBJ whole genome shotgun (WGS) entry which is preliminary data.</text>
</comment>
<dbReference type="OrthoDB" id="5973910at2759"/>
<dbReference type="Pfam" id="PF13927">
    <property type="entry name" value="Ig_3"/>
    <property type="match status" value="1"/>
</dbReference>
<comment type="function">
    <text evidence="9">Receptor for netrin required for axon guidance. Mediates axon repulsion of neuronal growth cones in the developing nervous system upon ligand binding.</text>
</comment>
<protein>
    <recommendedName>
        <fullName evidence="9">Netrin receptor UNC5</fullName>
    </recommendedName>
</protein>
<evidence type="ECO:0000256" key="2">
    <source>
        <dbReference type="ARBA" id="ARBA00009844"/>
    </source>
</evidence>
<dbReference type="SMART" id="SM00005">
    <property type="entry name" value="DEATH"/>
    <property type="match status" value="1"/>
</dbReference>
<keyword evidence="3 9" id="KW-0217">Developmental protein</keyword>
<dbReference type="FunFam" id="2.20.100.10:FF:000002">
    <property type="entry name" value="Unc-5 netrin receptor C"/>
    <property type="match status" value="1"/>
</dbReference>
<evidence type="ECO:0000256" key="6">
    <source>
        <dbReference type="ARBA" id="ARBA00023170"/>
    </source>
</evidence>
<dbReference type="InterPro" id="IPR013783">
    <property type="entry name" value="Ig-like_fold"/>
</dbReference>
<dbReference type="InterPro" id="IPR000488">
    <property type="entry name" value="Death_dom"/>
</dbReference>
<keyword evidence="6 9" id="KW-0675">Receptor</keyword>
<dbReference type="Pfam" id="PF00531">
    <property type="entry name" value="Death"/>
    <property type="match status" value="1"/>
</dbReference>
<dbReference type="SMART" id="SM00408">
    <property type="entry name" value="IGc2"/>
    <property type="match status" value="1"/>
</dbReference>
<gene>
    <name evidence="12" type="ORF">CAUJ_LOCUS10565</name>
</gene>
<keyword evidence="13" id="KW-1185">Reference proteome</keyword>
<dbReference type="GO" id="GO:0008045">
    <property type="term" value="P:motor neuron axon guidance"/>
    <property type="evidence" value="ECO:0007669"/>
    <property type="project" value="TreeGrafter"/>
</dbReference>
<evidence type="ECO:0000259" key="11">
    <source>
        <dbReference type="PROSITE" id="PS50835"/>
    </source>
</evidence>
<keyword evidence="4 9" id="KW-0472">Membrane</keyword>
<dbReference type="InterPro" id="IPR037936">
    <property type="entry name" value="UNC5A-D"/>
</dbReference>
<evidence type="ECO:0000256" key="1">
    <source>
        <dbReference type="ARBA" id="ARBA00004479"/>
    </source>
</evidence>
<evidence type="ECO:0000313" key="12">
    <source>
        <dbReference type="EMBL" id="CAD6194646.1"/>
    </source>
</evidence>
<dbReference type="SUPFAM" id="SSF82895">
    <property type="entry name" value="TSP-1 type 1 repeat"/>
    <property type="match status" value="1"/>
</dbReference>
<dbReference type="PROSITE" id="PS50017">
    <property type="entry name" value="DEATH_DOMAIN"/>
    <property type="match status" value="1"/>
</dbReference>
<dbReference type="InterPro" id="IPR007110">
    <property type="entry name" value="Ig-like_dom"/>
</dbReference>
<dbReference type="PROSITE" id="PS50835">
    <property type="entry name" value="IG_LIKE"/>
    <property type="match status" value="1"/>
</dbReference>
<dbReference type="GO" id="GO:0005042">
    <property type="term" value="F:netrin receptor activity"/>
    <property type="evidence" value="ECO:0007669"/>
    <property type="project" value="UniProtKB-UniRule"/>
</dbReference>
<evidence type="ECO:0000256" key="8">
    <source>
        <dbReference type="ARBA" id="ARBA00023319"/>
    </source>
</evidence>
<dbReference type="InterPro" id="IPR000906">
    <property type="entry name" value="ZU5_dom"/>
</dbReference>
<dbReference type="Gene3D" id="1.10.533.10">
    <property type="entry name" value="Death Domain, Fas"/>
    <property type="match status" value="1"/>
</dbReference>
<reference evidence="12" key="1">
    <citation type="submission" date="2020-10" db="EMBL/GenBank/DDBJ databases">
        <authorList>
            <person name="Kikuchi T."/>
        </authorList>
    </citation>
    <scope>NUCLEOTIDE SEQUENCE</scope>
    <source>
        <strain evidence="12">NKZ352</strain>
    </source>
</reference>
<dbReference type="PROSITE" id="PS50092">
    <property type="entry name" value="TSP1"/>
    <property type="match status" value="2"/>
</dbReference>
<dbReference type="SMART" id="SM00209">
    <property type="entry name" value="TSP1"/>
    <property type="match status" value="2"/>
</dbReference>
<dbReference type="Gene3D" id="2.20.100.10">
    <property type="entry name" value="Thrombospondin type-1 (TSP1) repeat"/>
    <property type="match status" value="2"/>
</dbReference>
<dbReference type="EMBL" id="CAJGYM010000046">
    <property type="protein sequence ID" value="CAD6194646.1"/>
    <property type="molecule type" value="Genomic_DNA"/>
</dbReference>
<dbReference type="InterPro" id="IPR057755">
    <property type="entry name" value="UNC5A-D-like_N"/>
</dbReference>
<accession>A0A8S1HD54</accession>
<evidence type="ECO:0000256" key="4">
    <source>
        <dbReference type="ARBA" id="ARBA00023136"/>
    </source>
</evidence>
<dbReference type="InterPro" id="IPR011029">
    <property type="entry name" value="DEATH-like_dom_sf"/>
</dbReference>
<evidence type="ECO:0000313" key="13">
    <source>
        <dbReference type="Proteomes" id="UP000835052"/>
    </source>
</evidence>
<dbReference type="InterPro" id="IPR003598">
    <property type="entry name" value="Ig_sub2"/>
</dbReference>
<dbReference type="SMART" id="SM00409">
    <property type="entry name" value="IG"/>
    <property type="match status" value="1"/>
</dbReference>
<keyword evidence="9" id="KW-0812">Transmembrane</keyword>
<dbReference type="SMART" id="SM00218">
    <property type="entry name" value="ZU5"/>
    <property type="match status" value="1"/>
</dbReference>
<comment type="similarity">
    <text evidence="2 9">Belongs to the unc-5 family.</text>
</comment>
<dbReference type="SUPFAM" id="SSF48726">
    <property type="entry name" value="Immunoglobulin"/>
    <property type="match status" value="1"/>
</dbReference>
<evidence type="ECO:0000256" key="3">
    <source>
        <dbReference type="ARBA" id="ARBA00022473"/>
    </source>
</evidence>
<dbReference type="Pfam" id="PF00090">
    <property type="entry name" value="TSP_1"/>
    <property type="match status" value="1"/>
</dbReference>
<feature type="domain" description="Death" evidence="10">
    <location>
        <begin position="869"/>
        <end position="936"/>
    </location>
</feature>
<keyword evidence="5" id="KW-1015">Disulfide bond</keyword>
<dbReference type="InterPro" id="IPR000884">
    <property type="entry name" value="TSP1_rpt"/>
</dbReference>
<dbReference type="Pfam" id="PF00791">
    <property type="entry name" value="ZU5"/>
    <property type="match status" value="1"/>
</dbReference>
<evidence type="ECO:0000259" key="10">
    <source>
        <dbReference type="PROSITE" id="PS50017"/>
    </source>
</evidence>
<feature type="transmembrane region" description="Helical" evidence="9">
    <location>
        <begin position="365"/>
        <end position="389"/>
    </location>
</feature>
<organism evidence="12 13">
    <name type="scientific">Caenorhabditis auriculariae</name>
    <dbReference type="NCBI Taxonomy" id="2777116"/>
    <lineage>
        <taxon>Eukaryota</taxon>
        <taxon>Metazoa</taxon>
        <taxon>Ecdysozoa</taxon>
        <taxon>Nematoda</taxon>
        <taxon>Chromadorea</taxon>
        <taxon>Rhabditida</taxon>
        <taxon>Rhabditina</taxon>
        <taxon>Rhabditomorpha</taxon>
        <taxon>Rhabditoidea</taxon>
        <taxon>Rhabditidae</taxon>
        <taxon>Peloderinae</taxon>
        <taxon>Caenorhabditis</taxon>
    </lineage>
</organism>
<dbReference type="InterPro" id="IPR036179">
    <property type="entry name" value="Ig-like_dom_sf"/>
</dbReference>
<name>A0A8S1HD54_9PELO</name>
<keyword evidence="9" id="KW-1133">Transmembrane helix</keyword>
<dbReference type="AlphaFoldDB" id="A0A8S1HD54"/>
<dbReference type="CDD" id="cd08781">
    <property type="entry name" value="Death_UNC5-like"/>
    <property type="match status" value="1"/>
</dbReference>
<evidence type="ECO:0000256" key="7">
    <source>
        <dbReference type="ARBA" id="ARBA00023180"/>
    </source>
</evidence>
<evidence type="ECO:0000256" key="9">
    <source>
        <dbReference type="RuleBase" id="RU367033"/>
    </source>
</evidence>
<evidence type="ECO:0000256" key="5">
    <source>
        <dbReference type="ARBA" id="ARBA00023157"/>
    </source>
</evidence>
<feature type="domain" description="Ig-like" evidence="11">
    <location>
        <begin position="129"/>
        <end position="217"/>
    </location>
</feature>
<comment type="subcellular location">
    <subcellularLocation>
        <location evidence="9">Cell membrane</location>
        <topology evidence="9">Single-pass type I membrane protein</topology>
    </subcellularLocation>
    <subcellularLocation>
        <location evidence="1">Membrane</location>
        <topology evidence="1">Single-pass type I membrane protein</topology>
    </subcellularLocation>
</comment>
<dbReference type="InterPro" id="IPR036383">
    <property type="entry name" value="TSP1_rpt_sf"/>
</dbReference>
<dbReference type="PANTHER" id="PTHR12582:SF47">
    <property type="entry name" value="NETRIN RECEPTOR UNC-5"/>
    <property type="match status" value="1"/>
</dbReference>
<proteinExistence type="inferred from homology"/>
<keyword evidence="7" id="KW-0325">Glycoprotein</keyword>
<sequence length="945" mass="104379">MDDKNAAYSDYFLDYQSLMDEIVVVQHPESGYVVRNKPLRLSCRAIHAHKIRFKCNNKWLDEDRYETSSGRIAGSDTPYSEAWVDVSRSDVDTSAHVDDFKCQCYASAQGDVDVVASDSAVVRLAYMRKHFLKSPATSQRVAEGSTVQLPCQAPESDPKSQLSWQKDGRPLQPDANLIFASDGSLILSAARLSDSGNYTCEATNLANVRRTDVSQLNVFVNGGWSEWSDWIGSCAVDCELLKQHLDRSREDGADAVAAKTIMPRERRTRTCNNPAPLNGGDFCSGEEESSRPCRLSCRLDGGWSAWTEWSSCSTSCHRFRTRSCTLPPPMNGGQSCFGDDLDTDVCPPHLCNSSSSASAVIVSDAAIYGSVASIFILTAFVLALFTLFFCRKGKGDAKSAEKSIYYAESGAHVRRFLLEQQQNGYGVDECPKMVQASSCSQYFTPSPLHPSTTMRSAKSAFSTYSTGRNGGSRAALIQECSSSSSSGGKRTIVRTASSNCSEDENYATLYDYMEDRSVLGLDTSQSIVAAQIDTCGARLLLKRSGASVLVPELAVLSEKMLYLAVSDTLSDQPRLPPTESVLSPVVIVGECEAGVTSSAPTILQRPVVVSFRHCASTFPRDNWIFSLYADEGDGWRKMVTIGEENLNTSMFVQLELPGKFGERFGWCHVMTQSLCRLMLAGQPRRSSLSSSKRVHLAVFGPVDRASYRNPFELRVYCVPETGACMESVWKQEENSRLLTESDDFILNEKGNLCICIEDVDGAFVCEGPQVVEINETQHRFCSQNGVHFPLRFRSTDANSSASVFSSRIIVYQKCSNTEPRLLHVHPDGDTYDNTAEEQDKVVRTDFHLPVDVKETLCMLLDEPNESCTDWRGLAKKLHFDRYLQFFASFPGCSPTSLLLDLWEASSVGSARAVHDLLQTLRVMGRPDAVNVLERFISSFPQIVSP</sequence>
<dbReference type="Pfam" id="PF25609">
    <property type="entry name" value="Unc5_NetrinR_N"/>
    <property type="match status" value="1"/>
</dbReference>
<dbReference type="Gene3D" id="2.60.220.30">
    <property type="match status" value="1"/>
</dbReference>
<dbReference type="SUPFAM" id="SSF47986">
    <property type="entry name" value="DEATH domain"/>
    <property type="match status" value="1"/>
</dbReference>
<dbReference type="InterPro" id="IPR003599">
    <property type="entry name" value="Ig_sub"/>
</dbReference>
<dbReference type="Gene3D" id="2.60.40.10">
    <property type="entry name" value="Immunoglobulins"/>
    <property type="match status" value="2"/>
</dbReference>
<dbReference type="Proteomes" id="UP000835052">
    <property type="component" value="Unassembled WGS sequence"/>
</dbReference>
<dbReference type="GO" id="GO:0005886">
    <property type="term" value="C:plasma membrane"/>
    <property type="evidence" value="ECO:0007669"/>
    <property type="project" value="UniProtKB-SubCell"/>
</dbReference>